<dbReference type="EMBL" id="CP020918">
    <property type="protein sequence ID" value="AWG21838.1"/>
    <property type="molecule type" value="Genomic_DNA"/>
</dbReference>
<dbReference type="Gene3D" id="3.40.50.1820">
    <property type="entry name" value="alpha/beta hydrolase"/>
    <property type="match status" value="1"/>
</dbReference>
<dbReference type="PANTHER" id="PTHR42886:SF53">
    <property type="entry name" value="ALPHA_BETA-HYDROLASES SUPERFAMILY PROTEIN"/>
    <property type="match status" value="1"/>
</dbReference>
<dbReference type="KEGG" id="ffa:FFWV33_09975"/>
<dbReference type="PANTHER" id="PTHR42886">
    <property type="entry name" value="RE40534P-RELATED"/>
    <property type="match status" value="1"/>
</dbReference>
<dbReference type="SUPFAM" id="SSF53474">
    <property type="entry name" value="alpha/beta-Hydrolases"/>
    <property type="match status" value="1"/>
</dbReference>
<dbReference type="RefSeq" id="WP_108740775.1">
    <property type="nucleotide sequence ID" value="NZ_CP020918.1"/>
</dbReference>
<evidence type="ECO:0000259" key="1">
    <source>
        <dbReference type="Pfam" id="PF12146"/>
    </source>
</evidence>
<feature type="domain" description="Serine aminopeptidase S33" evidence="1">
    <location>
        <begin position="28"/>
        <end position="172"/>
    </location>
</feature>
<organism evidence="2 3">
    <name type="scientific">Flavobacterium faecale</name>
    <dbReference type="NCBI Taxonomy" id="1355330"/>
    <lineage>
        <taxon>Bacteria</taxon>
        <taxon>Pseudomonadati</taxon>
        <taxon>Bacteroidota</taxon>
        <taxon>Flavobacteriia</taxon>
        <taxon>Flavobacteriales</taxon>
        <taxon>Flavobacteriaceae</taxon>
        <taxon>Flavobacterium</taxon>
    </lineage>
</organism>
<name>A0A2S1LDP6_9FLAO</name>
<protein>
    <recommendedName>
        <fullName evidence="1">Serine aminopeptidase S33 domain-containing protein</fullName>
    </recommendedName>
</protein>
<evidence type="ECO:0000313" key="3">
    <source>
        <dbReference type="Proteomes" id="UP000244527"/>
    </source>
</evidence>
<proteinExistence type="predicted"/>
<evidence type="ECO:0000313" key="2">
    <source>
        <dbReference type="EMBL" id="AWG21838.1"/>
    </source>
</evidence>
<dbReference type="AlphaFoldDB" id="A0A2S1LDP6"/>
<reference evidence="2 3" key="1">
    <citation type="submission" date="2017-04" db="EMBL/GenBank/DDBJ databases">
        <title>Compelte genome sequence of WV33.</title>
        <authorList>
            <person name="Lee P.C."/>
        </authorList>
    </citation>
    <scope>NUCLEOTIDE SEQUENCE [LARGE SCALE GENOMIC DNA]</scope>
    <source>
        <strain evidence="2 3">WV33</strain>
    </source>
</reference>
<dbReference type="Proteomes" id="UP000244527">
    <property type="component" value="Chromosome"/>
</dbReference>
<gene>
    <name evidence="2" type="ORF">FFWV33_09975</name>
</gene>
<dbReference type="OrthoDB" id="9780932at2"/>
<keyword evidence="3" id="KW-1185">Reference proteome</keyword>
<sequence>MGVNKKHILQGAQNQEFALDISYSEQGNPKGTIIFCHGFKGFKDWGCWQMIADYFVNNGFAFVKFNFSHNGMGLEDASDFTALEKFSINTLGKEMEDIASVEHFLLNELRLEIPVINTQNIFLIGHSKGGVAALLYCSHKQTTIKKVVTWASPFDFHRSWNAKFVAQWRAAGVQYIKNARTNQMMPLKIEILEDLESNKAYYDLSLASKKMTIPYLILQGTNDAAVKMEEFNLLKKHFTKAKHQIIDGANHVFGGSHPYVGDALPEHTQELVDYTKNFLL</sequence>
<accession>A0A2S1LDP6</accession>
<dbReference type="InterPro" id="IPR022742">
    <property type="entry name" value="Hydrolase_4"/>
</dbReference>
<dbReference type="InterPro" id="IPR029058">
    <property type="entry name" value="AB_hydrolase_fold"/>
</dbReference>
<dbReference type="Pfam" id="PF12146">
    <property type="entry name" value="Hydrolase_4"/>
    <property type="match status" value="1"/>
</dbReference>